<organism evidence="2 3">
    <name type="scientific">Mucilaginibacter dorajii</name>
    <dbReference type="NCBI Taxonomy" id="692994"/>
    <lineage>
        <taxon>Bacteria</taxon>
        <taxon>Pseudomonadati</taxon>
        <taxon>Bacteroidota</taxon>
        <taxon>Sphingobacteriia</taxon>
        <taxon>Sphingobacteriales</taxon>
        <taxon>Sphingobacteriaceae</taxon>
        <taxon>Mucilaginibacter</taxon>
    </lineage>
</organism>
<evidence type="ECO:0000313" key="3">
    <source>
        <dbReference type="Proteomes" id="UP001500742"/>
    </source>
</evidence>
<dbReference type="InterPro" id="IPR031977">
    <property type="entry name" value="DUF4783"/>
</dbReference>
<keyword evidence="3" id="KW-1185">Reference proteome</keyword>
<name>A0ABP7PJ14_9SPHI</name>
<feature type="signal peptide" evidence="1">
    <location>
        <begin position="1"/>
        <end position="21"/>
    </location>
</feature>
<evidence type="ECO:0000256" key="1">
    <source>
        <dbReference type="SAM" id="SignalP"/>
    </source>
</evidence>
<proteinExistence type="predicted"/>
<accession>A0ABP7PJ14</accession>
<gene>
    <name evidence="2" type="ORF">GCM10022210_13900</name>
</gene>
<protein>
    <recommendedName>
        <fullName evidence="4">DUF4783 domain-containing protein</fullName>
    </recommendedName>
</protein>
<comment type="caution">
    <text evidence="2">The sequence shown here is derived from an EMBL/GenBank/DDBJ whole genome shotgun (WGS) entry which is preliminary data.</text>
</comment>
<evidence type="ECO:0008006" key="4">
    <source>
        <dbReference type="Google" id="ProtNLM"/>
    </source>
</evidence>
<sequence length="132" mass="14750">MKLLYLSSFIFLLLVNTKASADAIDNVANLVKQGNAKEIAKLFAANVDITLMEDENTYPKDKAAAILDDFFAKNKPQSIKLLHKVNSSASIMLGVYILTTTDKKEYRIAFTLKSINGTMSIVEFRIEDEKVK</sequence>
<keyword evidence="1" id="KW-0732">Signal</keyword>
<dbReference type="RefSeq" id="WP_259088883.1">
    <property type="nucleotide sequence ID" value="NZ_BAAAZC010000009.1"/>
</dbReference>
<evidence type="ECO:0000313" key="2">
    <source>
        <dbReference type="EMBL" id="GAA3966520.1"/>
    </source>
</evidence>
<dbReference type="Pfam" id="PF16022">
    <property type="entry name" value="DUF4783"/>
    <property type="match status" value="1"/>
</dbReference>
<feature type="chain" id="PRO_5046847456" description="DUF4783 domain-containing protein" evidence="1">
    <location>
        <begin position="22"/>
        <end position="132"/>
    </location>
</feature>
<dbReference type="Proteomes" id="UP001500742">
    <property type="component" value="Unassembled WGS sequence"/>
</dbReference>
<dbReference type="EMBL" id="BAAAZC010000009">
    <property type="protein sequence ID" value="GAA3966520.1"/>
    <property type="molecule type" value="Genomic_DNA"/>
</dbReference>
<reference evidence="3" key="1">
    <citation type="journal article" date="2019" name="Int. J. Syst. Evol. Microbiol.">
        <title>The Global Catalogue of Microorganisms (GCM) 10K type strain sequencing project: providing services to taxonomists for standard genome sequencing and annotation.</title>
        <authorList>
            <consortium name="The Broad Institute Genomics Platform"/>
            <consortium name="The Broad Institute Genome Sequencing Center for Infectious Disease"/>
            <person name="Wu L."/>
            <person name="Ma J."/>
        </authorList>
    </citation>
    <scope>NUCLEOTIDE SEQUENCE [LARGE SCALE GENOMIC DNA]</scope>
    <source>
        <strain evidence="3">JCM 16601</strain>
    </source>
</reference>
<dbReference type="Gene3D" id="3.10.450.50">
    <property type="match status" value="1"/>
</dbReference>